<dbReference type="EMBL" id="CP108038">
    <property type="protein sequence ID" value="WUN84629.1"/>
    <property type="molecule type" value="Genomic_DNA"/>
</dbReference>
<organism evidence="1 2">
    <name type="scientific">Streptomyces bobili</name>
    <dbReference type="NCBI Taxonomy" id="67280"/>
    <lineage>
        <taxon>Bacteria</taxon>
        <taxon>Bacillati</taxon>
        <taxon>Actinomycetota</taxon>
        <taxon>Actinomycetes</taxon>
        <taxon>Kitasatosporales</taxon>
        <taxon>Streptomycetaceae</taxon>
        <taxon>Streptomyces</taxon>
    </lineage>
</organism>
<dbReference type="Proteomes" id="UP001432071">
    <property type="component" value="Chromosome"/>
</dbReference>
<gene>
    <name evidence="1" type="ORF">OHT53_00135</name>
</gene>
<protein>
    <submittedName>
        <fullName evidence="1">Uncharacterized protein</fullName>
    </submittedName>
</protein>
<accession>A0ABZ1QPJ9</accession>
<name>A0ABZ1QPJ9_9ACTN</name>
<sequence length="114" mass="12263">MAAAGLTARLAQERDLEPTDILTELEQAQAAHGRLSAPVLEMLKPLLTGPPGIQQTAEFMVTLCHEDEEGFYDLIVDVGAYVAVCIGMLNALYVSSTEQTLDDLAGMLSTFYTA</sequence>
<dbReference type="RefSeq" id="WP_328733521.1">
    <property type="nucleotide sequence ID" value="NZ_CP108038.1"/>
</dbReference>
<reference evidence="1" key="1">
    <citation type="submission" date="2022-10" db="EMBL/GenBank/DDBJ databases">
        <title>The complete genomes of actinobacterial strains from the NBC collection.</title>
        <authorList>
            <person name="Joergensen T.S."/>
            <person name="Alvarez Arevalo M."/>
            <person name="Sterndorff E.B."/>
            <person name="Faurdal D."/>
            <person name="Vuksanovic O."/>
            <person name="Mourched A.-S."/>
            <person name="Charusanti P."/>
            <person name="Shaw S."/>
            <person name="Blin K."/>
            <person name="Weber T."/>
        </authorList>
    </citation>
    <scope>NUCLEOTIDE SEQUENCE</scope>
    <source>
        <strain evidence="1">NBC_00302</strain>
    </source>
</reference>
<dbReference type="GeneID" id="93759330"/>
<keyword evidence="2" id="KW-1185">Reference proteome</keyword>
<evidence type="ECO:0000313" key="2">
    <source>
        <dbReference type="Proteomes" id="UP001432071"/>
    </source>
</evidence>
<proteinExistence type="predicted"/>
<evidence type="ECO:0000313" key="1">
    <source>
        <dbReference type="EMBL" id="WUN84629.1"/>
    </source>
</evidence>